<accession>H8I6X4</accession>
<dbReference type="GeneID" id="11971173"/>
<dbReference type="OrthoDB" id="147183at2157"/>
<keyword evidence="2" id="KW-1185">Reference proteome</keyword>
<proteinExistence type="predicted"/>
<dbReference type="HOGENOM" id="CLU_1136056_0_0_2"/>
<dbReference type="EMBL" id="CP003243">
    <property type="protein sequence ID" value="AFC99804.1"/>
    <property type="molecule type" value="Genomic_DNA"/>
</dbReference>
<dbReference type="Proteomes" id="UP000005233">
    <property type="component" value="Chromosome"/>
</dbReference>
<dbReference type="RefSeq" id="WP_014405642.1">
    <property type="nucleotide sequence ID" value="NC_017034.1"/>
</dbReference>
<dbReference type="AlphaFoldDB" id="H8I6X4"/>
<organism evidence="1 2">
    <name type="scientific">Methanocella conradii (strain DSM 24694 / JCM 17849 / CGMCC 1.5162 / HZ254)</name>
    <dbReference type="NCBI Taxonomy" id="1041930"/>
    <lineage>
        <taxon>Archaea</taxon>
        <taxon>Methanobacteriati</taxon>
        <taxon>Methanobacteriota</taxon>
        <taxon>Stenosarchaea group</taxon>
        <taxon>Methanomicrobia</taxon>
        <taxon>Methanocellales</taxon>
        <taxon>Methanocellaceae</taxon>
        <taxon>Methanocella</taxon>
    </lineage>
</organism>
<evidence type="ECO:0000313" key="2">
    <source>
        <dbReference type="Proteomes" id="UP000005233"/>
    </source>
</evidence>
<dbReference type="KEGG" id="mez:Mtc_1048"/>
<gene>
    <name evidence="1" type="ordered locus">Mtc_1048</name>
</gene>
<sequence>MRVFDTVESRIERMGEGVGVLFPVEYEMLAGFDAEFSAAVEGDELIFMIKPRVEPAAREAVDAIWRDLRVLFSKVADIGEKAPWGEIEIVWESPHAYEDKVPIAASEVVKHRHLVASFEKEEYYIDKEDIRKGIHDTMTKLCELAALRLGFRDKLFALAFGQAVGNHYSHGSCVYGMYDVVCEIFREEFVKVDDDRFWSLTSPTAQEAVRAAYERIRYISEHPEEYKKEKARVQAKWGFPLKPG</sequence>
<name>H8I6X4_METCZ</name>
<dbReference type="eggNOG" id="arCOG11651">
    <property type="taxonomic scope" value="Archaea"/>
</dbReference>
<reference evidence="1 2" key="1">
    <citation type="journal article" date="2012" name="J. Bacteriol.">
        <title>Complete genome sequence of a thermophilic methanogen, Methanocella conradii HZ254, isolated from Chinese rice field soil.</title>
        <authorList>
            <person name="Lu Z."/>
            <person name="Lu Y."/>
        </authorList>
    </citation>
    <scope>NUCLEOTIDE SEQUENCE [LARGE SCALE GENOMIC DNA]</scope>
    <source>
        <strain evidence="2">DSM 24694 / JCM 17849 / CGMCC 1.5162 / HZ254</strain>
    </source>
</reference>
<protein>
    <submittedName>
        <fullName evidence="1">Uncharacterized protein</fullName>
    </submittedName>
</protein>
<evidence type="ECO:0000313" key="1">
    <source>
        <dbReference type="EMBL" id="AFC99804.1"/>
    </source>
</evidence>